<dbReference type="AlphaFoldDB" id="A0A1G7FCD7"/>
<dbReference type="EMBL" id="FNBK01000001">
    <property type="protein sequence ID" value="SDE73599.1"/>
    <property type="molecule type" value="Genomic_DNA"/>
</dbReference>
<protein>
    <recommendedName>
        <fullName evidence="3">Zinc ribbon domain-containing protein</fullName>
    </recommendedName>
</protein>
<dbReference type="RefSeq" id="WP_175452726.1">
    <property type="nucleotide sequence ID" value="NZ_FNBK01000001.1"/>
</dbReference>
<keyword evidence="2" id="KW-1185">Reference proteome</keyword>
<organism evidence="1 2">
    <name type="scientific">Halorientalis regularis</name>
    <dbReference type="NCBI Taxonomy" id="660518"/>
    <lineage>
        <taxon>Archaea</taxon>
        <taxon>Methanobacteriati</taxon>
        <taxon>Methanobacteriota</taxon>
        <taxon>Stenosarchaea group</taxon>
        <taxon>Halobacteria</taxon>
        <taxon>Halobacteriales</taxon>
        <taxon>Haloarculaceae</taxon>
        <taxon>Halorientalis</taxon>
    </lineage>
</organism>
<dbReference type="STRING" id="660518.SAMN05216218_101128"/>
<proteinExistence type="predicted"/>
<dbReference type="InterPro" id="IPR055982">
    <property type="entry name" value="DUF7560"/>
</dbReference>
<dbReference type="Pfam" id="PF24441">
    <property type="entry name" value="DUF7560"/>
    <property type="match status" value="1"/>
</dbReference>
<evidence type="ECO:0008006" key="3">
    <source>
        <dbReference type="Google" id="ProtNLM"/>
    </source>
</evidence>
<dbReference type="Proteomes" id="UP000199076">
    <property type="component" value="Unassembled WGS sequence"/>
</dbReference>
<gene>
    <name evidence="1" type="ORF">SAMN05216218_101128</name>
</gene>
<sequence length="48" mass="5013">MPDFEFECPHCGGRTVVDEAVRRLLVANGCVVCGGVVTGDAFTRGTAV</sequence>
<name>A0A1G7FCD7_9EURY</name>
<reference evidence="2" key="1">
    <citation type="submission" date="2016-10" db="EMBL/GenBank/DDBJ databases">
        <authorList>
            <person name="Varghese N."/>
            <person name="Submissions S."/>
        </authorList>
    </citation>
    <scope>NUCLEOTIDE SEQUENCE [LARGE SCALE GENOMIC DNA]</scope>
    <source>
        <strain evidence="2">IBRC-M 10760</strain>
    </source>
</reference>
<accession>A0A1G7FCD7</accession>
<evidence type="ECO:0000313" key="2">
    <source>
        <dbReference type="Proteomes" id="UP000199076"/>
    </source>
</evidence>
<evidence type="ECO:0000313" key="1">
    <source>
        <dbReference type="EMBL" id="SDE73599.1"/>
    </source>
</evidence>